<evidence type="ECO:0000256" key="1">
    <source>
        <dbReference type="ARBA" id="ARBA00022801"/>
    </source>
</evidence>
<dbReference type="InterPro" id="IPR007312">
    <property type="entry name" value="Phosphoesterase"/>
</dbReference>
<dbReference type="PANTHER" id="PTHR31956">
    <property type="entry name" value="NON-SPECIFIC PHOSPHOLIPASE C4-RELATED"/>
    <property type="match status" value="1"/>
</dbReference>
<gene>
    <name evidence="2" type="ORF">ACCAA_810060</name>
</gene>
<dbReference type="Proteomes" id="UP000199169">
    <property type="component" value="Unassembled WGS sequence"/>
</dbReference>
<proteinExistence type="predicted"/>
<dbReference type="GO" id="GO:0016788">
    <property type="term" value="F:hydrolase activity, acting on ester bonds"/>
    <property type="evidence" value="ECO:0007669"/>
    <property type="project" value="InterPro"/>
</dbReference>
<dbReference type="RefSeq" id="WP_186409154.1">
    <property type="nucleotide sequence ID" value="NZ_FLQX01000162.1"/>
</dbReference>
<protein>
    <recommendedName>
        <fullName evidence="4">Acid phosphatase</fullName>
    </recommendedName>
</protein>
<dbReference type="SUPFAM" id="SSF53649">
    <property type="entry name" value="Alkaline phosphatase-like"/>
    <property type="match status" value="1"/>
</dbReference>
<organism evidence="2 3">
    <name type="scientific">Candidatus Accumulibacter aalborgensis</name>
    <dbReference type="NCBI Taxonomy" id="1860102"/>
    <lineage>
        <taxon>Bacteria</taxon>
        <taxon>Pseudomonadati</taxon>
        <taxon>Pseudomonadota</taxon>
        <taxon>Betaproteobacteria</taxon>
        <taxon>Candidatus Accumulibacter</taxon>
    </lineage>
</organism>
<accession>A0A1A8XYI9</accession>
<dbReference type="PANTHER" id="PTHR31956:SF8">
    <property type="entry name" value="ACID PHOSPHATASE PHOA (AFU_ORTHOLOGUE AFUA_1G03570)"/>
    <property type="match status" value="1"/>
</dbReference>
<evidence type="ECO:0000313" key="2">
    <source>
        <dbReference type="EMBL" id="SBT10029.1"/>
    </source>
</evidence>
<dbReference type="Gene3D" id="3.40.720.10">
    <property type="entry name" value="Alkaline Phosphatase, subunit A"/>
    <property type="match status" value="1"/>
</dbReference>
<name>A0A1A8XYI9_9PROT</name>
<keyword evidence="3" id="KW-1185">Reference proteome</keyword>
<evidence type="ECO:0008006" key="4">
    <source>
        <dbReference type="Google" id="ProtNLM"/>
    </source>
</evidence>
<reference evidence="2 3" key="1">
    <citation type="submission" date="2016-06" db="EMBL/GenBank/DDBJ databases">
        <authorList>
            <person name="Kjaerup R.B."/>
            <person name="Dalgaard T.S."/>
            <person name="Juul-Madsen H.R."/>
        </authorList>
    </citation>
    <scope>NUCLEOTIDE SEQUENCE [LARGE SCALE GENOMIC DNA]</scope>
    <source>
        <strain evidence="2">3</strain>
    </source>
</reference>
<dbReference type="EMBL" id="FLQX01000162">
    <property type="protein sequence ID" value="SBT10029.1"/>
    <property type="molecule type" value="Genomic_DNA"/>
</dbReference>
<dbReference type="AlphaFoldDB" id="A0A1A8XYI9"/>
<dbReference type="GO" id="GO:0009395">
    <property type="term" value="P:phospholipid catabolic process"/>
    <property type="evidence" value="ECO:0007669"/>
    <property type="project" value="TreeGrafter"/>
</dbReference>
<keyword evidence="1" id="KW-0378">Hydrolase</keyword>
<sequence length="295" mass="32915">MARKLLLSASALLILVASVVVTSMAVVGDEPGSFVKPSATKVVLVVLENTSADKARGEKFLGLLAASGAYLANYHAIAEHSQPNYIALVSGSSAGVDDNSPVRLDRAHLGQRLRSWMTYAEGYPAGTCDLSTAIGPYVRKHVPFLSFADVQDNKEFCRQHITGFDQFGVAARTHSLPSFSLVIPDLNHDAHDKPLRDADAWLERNFSDLIHDAEFRRDVLLIVTFDESDRKWPYLWGNRNRVYTVLWGDDVMPAEVKTRYDHYDLLRTIEAIFDLTPMSTEDAKARPIGGIWRRR</sequence>
<dbReference type="InterPro" id="IPR017850">
    <property type="entry name" value="Alkaline_phosphatase_core_sf"/>
</dbReference>
<dbReference type="Pfam" id="PF04185">
    <property type="entry name" value="Phosphoesterase"/>
    <property type="match status" value="1"/>
</dbReference>
<evidence type="ECO:0000313" key="3">
    <source>
        <dbReference type="Proteomes" id="UP000199169"/>
    </source>
</evidence>
<dbReference type="STRING" id="1860102.ACCAA_810060"/>